<evidence type="ECO:0000256" key="5">
    <source>
        <dbReference type="ARBA" id="ARBA00022806"/>
    </source>
</evidence>
<dbReference type="GO" id="GO:0003678">
    <property type="term" value="F:DNA helicase activity"/>
    <property type="evidence" value="ECO:0007669"/>
    <property type="project" value="TreeGrafter"/>
</dbReference>
<dbReference type="CDD" id="cd17991">
    <property type="entry name" value="DEXHc_TRCF"/>
    <property type="match status" value="1"/>
</dbReference>
<dbReference type="Gene3D" id="3.40.50.300">
    <property type="entry name" value="P-loop containing nucleotide triphosphate hydrolases"/>
    <property type="match status" value="2"/>
</dbReference>
<dbReference type="SMART" id="SM00982">
    <property type="entry name" value="TRCF"/>
    <property type="match status" value="1"/>
</dbReference>
<dbReference type="Pfam" id="PF03461">
    <property type="entry name" value="TRCF"/>
    <property type="match status" value="1"/>
</dbReference>
<organism evidence="12 13">
    <name type="scientific">Candidatus Synechococcus spongiarum</name>
    <dbReference type="NCBI Taxonomy" id="431041"/>
    <lineage>
        <taxon>Bacteria</taxon>
        <taxon>Bacillati</taxon>
        <taxon>Cyanobacteriota</taxon>
        <taxon>Cyanophyceae</taxon>
        <taxon>Synechococcales</taxon>
        <taxon>Synechococcaceae</taxon>
        <taxon>Synechococcus</taxon>
    </lineage>
</organism>
<dbReference type="InterPro" id="IPR047112">
    <property type="entry name" value="RecG/Mfd"/>
</dbReference>
<evidence type="ECO:0000259" key="11">
    <source>
        <dbReference type="PROSITE" id="PS51194"/>
    </source>
</evidence>
<dbReference type="PANTHER" id="PTHR47964">
    <property type="entry name" value="ATP-DEPENDENT DNA HELICASE HOMOLOG RECG, CHLOROPLASTIC"/>
    <property type="match status" value="1"/>
</dbReference>
<dbReference type="Gene3D" id="3.30.2060.10">
    <property type="entry name" value="Penicillin-binding protein 1b domain"/>
    <property type="match status" value="1"/>
</dbReference>
<dbReference type="InterPro" id="IPR027417">
    <property type="entry name" value="P-loop_NTPase"/>
</dbReference>
<dbReference type="Gene3D" id="3.40.50.11180">
    <property type="match status" value="1"/>
</dbReference>
<dbReference type="GO" id="GO:0003684">
    <property type="term" value="F:damaged DNA binding"/>
    <property type="evidence" value="ECO:0007669"/>
    <property type="project" value="InterPro"/>
</dbReference>
<comment type="subcellular location">
    <subcellularLocation>
        <location evidence="9">Cytoplasm</location>
    </subcellularLocation>
</comment>
<dbReference type="Pfam" id="PF00270">
    <property type="entry name" value="DEAD"/>
    <property type="match status" value="1"/>
</dbReference>
<keyword evidence="2 9" id="KW-0547">Nucleotide-binding</keyword>
<keyword evidence="3 9" id="KW-0227">DNA damage</keyword>
<keyword evidence="4 9" id="KW-0378">Hydrolase</keyword>
<dbReference type="OrthoDB" id="9804325at2"/>
<dbReference type="GO" id="GO:0016787">
    <property type="term" value="F:hydrolase activity"/>
    <property type="evidence" value="ECO:0007669"/>
    <property type="project" value="UniProtKB-KW"/>
</dbReference>
<dbReference type="InterPro" id="IPR004576">
    <property type="entry name" value="Mfd"/>
</dbReference>
<evidence type="ECO:0000256" key="2">
    <source>
        <dbReference type="ARBA" id="ARBA00022741"/>
    </source>
</evidence>
<dbReference type="RefSeq" id="WP_074457460.1">
    <property type="nucleotide sequence ID" value="NZ_FITM01000104.1"/>
</dbReference>
<dbReference type="SMART" id="SM00490">
    <property type="entry name" value="HELICc"/>
    <property type="match status" value="1"/>
</dbReference>
<evidence type="ECO:0000256" key="7">
    <source>
        <dbReference type="ARBA" id="ARBA00023125"/>
    </source>
</evidence>
<dbReference type="GO" id="GO:0005524">
    <property type="term" value="F:ATP binding"/>
    <property type="evidence" value="ECO:0007669"/>
    <property type="project" value="UniProtKB-UniRule"/>
</dbReference>
<dbReference type="InterPro" id="IPR036101">
    <property type="entry name" value="CarD-like/TRCF_RID_sf"/>
</dbReference>
<evidence type="ECO:0000313" key="12">
    <source>
        <dbReference type="EMBL" id="SAY38958.1"/>
    </source>
</evidence>
<evidence type="ECO:0000256" key="9">
    <source>
        <dbReference type="HAMAP-Rule" id="MF_00969"/>
    </source>
</evidence>
<dbReference type="AlphaFoldDB" id="A0A171DGT7"/>
<evidence type="ECO:0000256" key="8">
    <source>
        <dbReference type="ARBA" id="ARBA00023204"/>
    </source>
</evidence>
<accession>A0A171DGT7</accession>
<keyword evidence="8 9" id="KW-0234">DNA repair</keyword>
<name>A0A171DGT7_9SYNE</name>
<dbReference type="InterPro" id="IPR037235">
    <property type="entry name" value="TRCF-like_C_D7"/>
</dbReference>
<dbReference type="EC" id="3.6.4.-" evidence="9"/>
<evidence type="ECO:0000256" key="6">
    <source>
        <dbReference type="ARBA" id="ARBA00022840"/>
    </source>
</evidence>
<dbReference type="EMBL" id="FITM01000104">
    <property type="protein sequence ID" value="SAY38958.1"/>
    <property type="molecule type" value="Genomic_DNA"/>
</dbReference>
<evidence type="ECO:0000259" key="10">
    <source>
        <dbReference type="PROSITE" id="PS51192"/>
    </source>
</evidence>
<protein>
    <recommendedName>
        <fullName evidence="9">Transcription-repair-coupling factor</fullName>
        <shortName evidence="9">TRCF</shortName>
        <ecNumber evidence="9">3.6.4.-</ecNumber>
    </recommendedName>
</protein>
<comment type="function">
    <text evidence="9">Couples transcription and DNA repair by recognizing RNA polymerase (RNAP) stalled at DNA lesions. Mediates ATP-dependent release of RNAP and its truncated transcript from the DNA, and recruitment of nucleotide excision repair machinery to the damaged site.</text>
</comment>
<dbReference type="PROSITE" id="PS51192">
    <property type="entry name" value="HELICASE_ATP_BIND_1"/>
    <property type="match status" value="1"/>
</dbReference>
<keyword evidence="5" id="KW-0347">Helicase</keyword>
<keyword evidence="1 9" id="KW-0963">Cytoplasm</keyword>
<comment type="similarity">
    <text evidence="9">In the N-terminal section; belongs to the UvrB family.</text>
</comment>
<dbReference type="SUPFAM" id="SSF143517">
    <property type="entry name" value="TRCF domain-like"/>
    <property type="match status" value="1"/>
</dbReference>
<evidence type="ECO:0000313" key="13">
    <source>
        <dbReference type="Proteomes" id="UP000182631"/>
    </source>
</evidence>
<dbReference type="Pfam" id="PF17757">
    <property type="entry name" value="UvrB_inter"/>
    <property type="match status" value="1"/>
</dbReference>
<dbReference type="InterPro" id="IPR014001">
    <property type="entry name" value="Helicase_ATP-bd"/>
</dbReference>
<dbReference type="InterPro" id="IPR001650">
    <property type="entry name" value="Helicase_C-like"/>
</dbReference>
<dbReference type="PROSITE" id="PS51194">
    <property type="entry name" value="HELICASE_CTER"/>
    <property type="match status" value="1"/>
</dbReference>
<dbReference type="SMART" id="SM00487">
    <property type="entry name" value="DEXDc"/>
    <property type="match status" value="1"/>
</dbReference>
<gene>
    <name evidence="9" type="primary">mfd</name>
    <name evidence="12" type="ORF">FLM9_979</name>
</gene>
<dbReference type="InterPro" id="IPR041471">
    <property type="entry name" value="UvrB_inter"/>
</dbReference>
<comment type="similarity">
    <text evidence="9">In the C-terminal section; belongs to the helicase family. RecG subfamily.</text>
</comment>
<dbReference type="Proteomes" id="UP000182631">
    <property type="component" value="Unassembled WGS sequence"/>
</dbReference>
<feature type="domain" description="Helicase C-terminal" evidence="11">
    <location>
        <begin position="806"/>
        <end position="974"/>
    </location>
</feature>
<dbReference type="InterPro" id="IPR003711">
    <property type="entry name" value="CarD-like/TRCF_RID"/>
</dbReference>
<dbReference type="Pfam" id="PF02559">
    <property type="entry name" value="CarD_TRCF_RID"/>
    <property type="match status" value="1"/>
</dbReference>
<feature type="domain" description="Helicase ATP-binding" evidence="10">
    <location>
        <begin position="636"/>
        <end position="797"/>
    </location>
</feature>
<sequence>MPLGSLVHQLQQAALTVDLAQRICRGQQQGQRLCLRGGAPVAQALITSAVARQQGRSLLVITPTAEEAGRWTALLETMGWPMVLFYPTSEATPYEDLDPTSEITYGQLQVLAELLRGQEPLVVVASERALQPHLPPKAALQASCLTMERGGQTDLGRLAQRLGQLGYERVNTVEQEGAWSQRGDIVDVYPVSAELPVRLEFFGDELEKLREFDPASQRSLDTVEQLWLTPRGYDPLIAQALRTTAVPAGLQALVGDQALASLRDGETPKGLRRLLGTAFPQPATLLDYMPSFGLVVVDKRRSCLAHGQQWVDHAASHLEDLRAGMDPAAAALMRGAMHWPMTTCLEQADRRAGFDLAELDTADSHPHHVSLGARPVPCLPNQFGKLGKLLRDQQRQRTHLWLLSAQPSRTVALLEEHDAVTRFVPNAQDRPAIAQLLEQGIPVVLKAKGVAELEGVALPAWKVMLLTDREMFGQQSLASSGYVRRRKRAASRTVDPYKLQPGDHVVHRLHGIGRFLKLEKLSLSGEPRDYLVVKYTDGLLRVAADQLGSLGRYRASSEQPPQLNRMGGSAWKKAKERARKAVAKVAMDLVKLYAERHEARGHAFATDGPWQADLEGSFPYDPTPDQLKAITDMKQDMEAPRPMDRLVCGDVGFGKTEVAVRGIFKCVTDGKQCALLAPTTVLAQQHWRTIRDRFAPYPVKVGLLNRFRTATERRELLRQLADGTLDVVVGTHQLLGKGTVFKDLGLVVVDEEQRFGVKQKEKLKALRKAVDVLTLSATPIPRTLYMSLSSMREMSLITTPPPLRRPIKTHLLPMDDEVVRSAMRQELDRGGQIFYVVPRVEGIGEVAAKLQRMAPGLRLLVAHGQMDEGRLEATMLAFNDGEADLLVCTTIVESGLDIPRVNTILVEDAHRFGLAQLYQLRGRVGRSRVQAHAWLFYPNEETLTAAARSRLRAIQEFAQLGSGYQLAMRDMEIRGVGNLLGMEQSGQMEAIGFDLYMSMLQECLAEIRGQDIPQVEDTQVDLRVPAFLPEAWIADGNEKMAAYRAAANCQSLEELLALAAAWSDRYGPLPAPVQTLLQLMELKLLAQRCGISRIRPEKANIILDTTLQEPAFRRLRQGLPQHLHGRLIYQAGNITAKVIARGLGSLPAPQQLTTVMEWFQAMASQLPGLEQKQAPAAVSRP</sequence>
<dbReference type="GO" id="GO:0000716">
    <property type="term" value="P:transcription-coupled nucleotide-excision repair, DNA damage recognition"/>
    <property type="evidence" value="ECO:0007669"/>
    <property type="project" value="UniProtKB-UniRule"/>
</dbReference>
<dbReference type="Gene3D" id="2.40.10.170">
    <property type="match status" value="1"/>
</dbReference>
<dbReference type="PANTHER" id="PTHR47964:SF1">
    <property type="entry name" value="ATP-DEPENDENT DNA HELICASE HOMOLOG RECG, CHLOROPLASTIC"/>
    <property type="match status" value="1"/>
</dbReference>
<dbReference type="NCBIfam" id="TIGR00580">
    <property type="entry name" value="mfd"/>
    <property type="match status" value="1"/>
</dbReference>
<keyword evidence="13" id="KW-1185">Reference proteome</keyword>
<dbReference type="SUPFAM" id="SSF52540">
    <property type="entry name" value="P-loop containing nucleoside triphosphate hydrolases"/>
    <property type="match status" value="3"/>
</dbReference>
<dbReference type="GO" id="GO:0006355">
    <property type="term" value="P:regulation of DNA-templated transcription"/>
    <property type="evidence" value="ECO:0007669"/>
    <property type="project" value="UniProtKB-UniRule"/>
</dbReference>
<reference evidence="13" key="1">
    <citation type="submission" date="2016-02" db="EMBL/GenBank/DDBJ databases">
        <authorList>
            <person name="liu f."/>
        </authorList>
    </citation>
    <scope>NUCLEOTIDE SEQUENCE [LARGE SCALE GENOMIC DNA]</scope>
</reference>
<proteinExistence type="inferred from homology"/>
<dbReference type="Pfam" id="PF00271">
    <property type="entry name" value="Helicase_C"/>
    <property type="match status" value="1"/>
</dbReference>
<dbReference type="SUPFAM" id="SSF141259">
    <property type="entry name" value="CarD-like"/>
    <property type="match status" value="1"/>
</dbReference>
<dbReference type="Gene3D" id="3.90.1150.50">
    <property type="entry name" value="Transcription-repair-coupling factor, D7 domain"/>
    <property type="match status" value="1"/>
</dbReference>
<keyword evidence="7 9" id="KW-0238">DNA-binding</keyword>
<evidence type="ECO:0000256" key="4">
    <source>
        <dbReference type="ARBA" id="ARBA00022801"/>
    </source>
</evidence>
<dbReference type="GO" id="GO:0005737">
    <property type="term" value="C:cytoplasm"/>
    <property type="evidence" value="ECO:0007669"/>
    <property type="project" value="UniProtKB-SubCell"/>
</dbReference>
<dbReference type="SMART" id="SM01058">
    <property type="entry name" value="CarD_TRCF"/>
    <property type="match status" value="1"/>
</dbReference>
<dbReference type="InterPro" id="IPR005118">
    <property type="entry name" value="TRCF_C"/>
</dbReference>
<evidence type="ECO:0000256" key="1">
    <source>
        <dbReference type="ARBA" id="ARBA00022490"/>
    </source>
</evidence>
<evidence type="ECO:0000256" key="3">
    <source>
        <dbReference type="ARBA" id="ARBA00022763"/>
    </source>
</evidence>
<dbReference type="HAMAP" id="MF_00969">
    <property type="entry name" value="TRCF"/>
    <property type="match status" value="1"/>
</dbReference>
<dbReference type="InterPro" id="IPR011545">
    <property type="entry name" value="DEAD/DEAH_box_helicase_dom"/>
</dbReference>
<keyword evidence="6 9" id="KW-0067">ATP-binding</keyword>